<name>A0A6J5L688_9CAUD</name>
<gene>
    <name evidence="1" type="ORF">UFOVP114_12</name>
</gene>
<reference evidence="1" key="1">
    <citation type="submission" date="2020-04" db="EMBL/GenBank/DDBJ databases">
        <authorList>
            <person name="Chiriac C."/>
            <person name="Salcher M."/>
            <person name="Ghai R."/>
            <person name="Kavagutti S V."/>
        </authorList>
    </citation>
    <scope>NUCLEOTIDE SEQUENCE</scope>
</reference>
<proteinExistence type="predicted"/>
<organism evidence="1">
    <name type="scientific">uncultured Caudovirales phage</name>
    <dbReference type="NCBI Taxonomy" id="2100421"/>
    <lineage>
        <taxon>Viruses</taxon>
        <taxon>Duplodnaviria</taxon>
        <taxon>Heunggongvirae</taxon>
        <taxon>Uroviricota</taxon>
        <taxon>Caudoviricetes</taxon>
        <taxon>Peduoviridae</taxon>
        <taxon>Maltschvirus</taxon>
        <taxon>Maltschvirus maltsch</taxon>
    </lineage>
</organism>
<dbReference type="EMBL" id="LR796230">
    <property type="protein sequence ID" value="CAB4128150.1"/>
    <property type="molecule type" value="Genomic_DNA"/>
</dbReference>
<protein>
    <submittedName>
        <fullName evidence="1">Uncharacterized protein</fullName>
    </submittedName>
</protein>
<evidence type="ECO:0000313" key="1">
    <source>
        <dbReference type="EMBL" id="CAB4128150.1"/>
    </source>
</evidence>
<sequence>MANIIEDLYTPGAGIGDEALIRLMQLAEEATPGPWLSIDGCGREGRASGVFPASKSRGSAIAYTHPCGTTAKANAEYIAAACPDYVYLMARELLARRAAEGK</sequence>
<accession>A0A6J5L688</accession>